<keyword evidence="5" id="KW-0472">Membrane</keyword>
<dbReference type="Proteomes" id="UP000596660">
    <property type="component" value="Unplaced"/>
</dbReference>
<reference evidence="7" key="2">
    <citation type="submission" date="2021-03" db="UniProtKB">
        <authorList>
            <consortium name="EnsemblPlants"/>
        </authorList>
    </citation>
    <scope>IDENTIFICATION</scope>
</reference>
<name>A0A803NA11_CHEQI</name>
<dbReference type="InterPro" id="IPR050587">
    <property type="entry name" value="GNT1/Glycosyltrans_8"/>
</dbReference>
<dbReference type="CDD" id="cd02537">
    <property type="entry name" value="GT8_Glycogenin"/>
    <property type="match status" value="1"/>
</dbReference>
<accession>A0A803NA11</accession>
<dbReference type="EnsemblPlants" id="AUR62042795-RA">
    <property type="protein sequence ID" value="AUR62042795-RA:cds"/>
    <property type="gene ID" value="AUR62042795"/>
</dbReference>
<dbReference type="OMA" id="HKARKYQ"/>
<keyword evidence="8" id="KW-1185">Reference proteome</keyword>
<protein>
    <recommendedName>
        <fullName evidence="9">Glucuronosyltransferase PGSIP8</fullName>
    </recommendedName>
</protein>
<dbReference type="Pfam" id="PF11051">
    <property type="entry name" value="Mannosyl_trans3"/>
    <property type="match status" value="1"/>
</dbReference>
<keyword evidence="2" id="KW-0328">Glycosyltransferase</keyword>
<organism evidence="7 8">
    <name type="scientific">Chenopodium quinoa</name>
    <name type="common">Quinoa</name>
    <dbReference type="NCBI Taxonomy" id="63459"/>
    <lineage>
        <taxon>Eukaryota</taxon>
        <taxon>Viridiplantae</taxon>
        <taxon>Streptophyta</taxon>
        <taxon>Embryophyta</taxon>
        <taxon>Tracheophyta</taxon>
        <taxon>Spermatophyta</taxon>
        <taxon>Magnoliopsida</taxon>
        <taxon>eudicotyledons</taxon>
        <taxon>Gunneridae</taxon>
        <taxon>Pentapetalae</taxon>
        <taxon>Caryophyllales</taxon>
        <taxon>Chenopodiaceae</taxon>
        <taxon>Chenopodioideae</taxon>
        <taxon>Atripliceae</taxon>
        <taxon>Chenopodium</taxon>
    </lineage>
</organism>
<keyword evidence="4" id="KW-0464">Manganese</keyword>
<evidence type="ECO:0000313" key="7">
    <source>
        <dbReference type="EnsemblPlants" id="AUR62042795-RA:cds"/>
    </source>
</evidence>
<feature type="transmembrane region" description="Helical" evidence="5">
    <location>
        <begin position="427"/>
        <end position="450"/>
    </location>
</feature>
<evidence type="ECO:0000256" key="4">
    <source>
        <dbReference type="ARBA" id="ARBA00023211"/>
    </source>
</evidence>
<evidence type="ECO:0000256" key="5">
    <source>
        <dbReference type="SAM" id="Phobius"/>
    </source>
</evidence>
<evidence type="ECO:0000256" key="2">
    <source>
        <dbReference type="ARBA" id="ARBA00022676"/>
    </source>
</evidence>
<dbReference type="AlphaFoldDB" id="A0A803NA11"/>
<evidence type="ECO:0008006" key="9">
    <source>
        <dbReference type="Google" id="ProtNLM"/>
    </source>
</evidence>
<dbReference type="PANTHER" id="PTHR11183">
    <property type="entry name" value="GLYCOGENIN SUBFAMILY MEMBER"/>
    <property type="match status" value="1"/>
</dbReference>
<comment type="similarity">
    <text evidence="1">Belongs to the MNN1/MNT family.</text>
</comment>
<dbReference type="GO" id="GO:0016757">
    <property type="term" value="F:glycosyltransferase activity"/>
    <property type="evidence" value="ECO:0007669"/>
    <property type="project" value="UniProtKB-KW"/>
</dbReference>
<dbReference type="InterPro" id="IPR029044">
    <property type="entry name" value="Nucleotide-diphossugar_trans"/>
</dbReference>
<feature type="chain" id="PRO_5031033345" description="Glucuronosyltransferase PGSIP8" evidence="6">
    <location>
        <begin position="23"/>
        <end position="479"/>
    </location>
</feature>
<feature type="signal peptide" evidence="6">
    <location>
        <begin position="1"/>
        <end position="22"/>
    </location>
</feature>
<feature type="transmembrane region" description="Helical" evidence="5">
    <location>
        <begin position="304"/>
        <end position="324"/>
    </location>
</feature>
<dbReference type="SUPFAM" id="SSF53448">
    <property type="entry name" value="Nucleotide-diphospho-sugar transferases"/>
    <property type="match status" value="1"/>
</dbReference>
<feature type="transmembrane region" description="Helical" evidence="5">
    <location>
        <begin position="402"/>
        <end position="421"/>
    </location>
</feature>
<proteinExistence type="inferred from homology"/>
<dbReference type="Gramene" id="AUR62042795-RA">
    <property type="protein sequence ID" value="AUR62042795-RA:cds"/>
    <property type="gene ID" value="AUR62042795"/>
</dbReference>
<evidence type="ECO:0000256" key="1">
    <source>
        <dbReference type="ARBA" id="ARBA00009105"/>
    </source>
</evidence>
<keyword evidence="5" id="KW-0812">Transmembrane</keyword>
<dbReference type="InterPro" id="IPR022751">
    <property type="entry name" value="Alpha_mannosyltransferase"/>
</dbReference>
<keyword evidence="5" id="KW-1133">Transmembrane helix</keyword>
<feature type="transmembrane region" description="Helical" evidence="5">
    <location>
        <begin position="345"/>
        <end position="370"/>
    </location>
</feature>
<keyword evidence="3" id="KW-0808">Transferase</keyword>
<sequence>MWRRTAEIVVVMIISILLRASAATEGRRNNKGDGEDKSNNNKNKNAYATMMYMGTPRDYEFYVATRVMMRSLLQHQVQADRVVIASVDVPLRWVRAMEVEDGLKVVRVENIYNPYRADNPNDRFKLTMNKLYAWNLVNYERVIMLDADNLFLQNTDELFQCGQFCAVFINPCIFHTGLFVLQPSAEIFKDMLHEVEIRRPNSDGADQGFLGSYFSNLLDMPMFHPPPNGTKLQGQYRLPLGYQMDASYYYLKLRWNVPCGPNSVITFPGAVWMKPWYWWSWPVLPLGFSWHEQRRNSLGYGAEMPMVILEVILYLGIIALTRLARPNFSKLCYRRFDKSVTVYHASLKFLALASILAAYIVPFLLIPYTIHPMVGWSLYLLGSFSLCSIAINAFLLPTLAVLTPCIGIFGVLLVMACPWYKDGVVRALSVFAYAFCASPLLWVSFTRVLATLQVSLEREAFLPSRLNESPPPPGFNKLY</sequence>
<dbReference type="Gene3D" id="3.90.550.10">
    <property type="entry name" value="Spore Coat Polysaccharide Biosynthesis Protein SpsA, Chain A"/>
    <property type="match status" value="1"/>
</dbReference>
<evidence type="ECO:0000256" key="6">
    <source>
        <dbReference type="SAM" id="SignalP"/>
    </source>
</evidence>
<evidence type="ECO:0000313" key="8">
    <source>
        <dbReference type="Proteomes" id="UP000596660"/>
    </source>
</evidence>
<reference evidence="7" key="1">
    <citation type="journal article" date="2017" name="Nature">
        <title>The genome of Chenopodium quinoa.</title>
        <authorList>
            <person name="Jarvis D.E."/>
            <person name="Ho Y.S."/>
            <person name="Lightfoot D.J."/>
            <person name="Schmoeckel S.M."/>
            <person name="Li B."/>
            <person name="Borm T.J.A."/>
            <person name="Ohyanagi H."/>
            <person name="Mineta K."/>
            <person name="Michell C.T."/>
            <person name="Saber N."/>
            <person name="Kharbatia N.M."/>
            <person name="Rupper R.R."/>
            <person name="Sharp A.R."/>
            <person name="Dally N."/>
            <person name="Boughton B.A."/>
            <person name="Woo Y.H."/>
            <person name="Gao G."/>
            <person name="Schijlen E.G.W.M."/>
            <person name="Guo X."/>
            <person name="Momin A.A."/>
            <person name="Negrao S."/>
            <person name="Al-Babili S."/>
            <person name="Gehring C."/>
            <person name="Roessner U."/>
            <person name="Jung C."/>
            <person name="Murphy K."/>
            <person name="Arold S.T."/>
            <person name="Gojobori T."/>
            <person name="van der Linden C.G."/>
            <person name="van Loo E.N."/>
            <person name="Jellen E.N."/>
            <person name="Maughan P.J."/>
            <person name="Tester M."/>
        </authorList>
    </citation>
    <scope>NUCLEOTIDE SEQUENCE [LARGE SCALE GENOMIC DNA]</scope>
    <source>
        <strain evidence="7">cv. PI 614886</strain>
    </source>
</reference>
<keyword evidence="6" id="KW-0732">Signal</keyword>
<evidence type="ECO:0000256" key="3">
    <source>
        <dbReference type="ARBA" id="ARBA00022679"/>
    </source>
</evidence>